<dbReference type="Pfam" id="PF13561">
    <property type="entry name" value="adh_short_C2"/>
    <property type="match status" value="1"/>
</dbReference>
<comment type="caution">
    <text evidence="2">The sequence shown here is derived from an EMBL/GenBank/DDBJ whole genome shotgun (WGS) entry which is preliminary data.</text>
</comment>
<proteinExistence type="inferred from homology"/>
<dbReference type="OrthoDB" id="9803333at2"/>
<comment type="similarity">
    <text evidence="1">Belongs to the short-chain dehydrogenases/reductases (SDR) family.</text>
</comment>
<protein>
    <submittedName>
        <fullName evidence="2">SDR family oxidoreductase</fullName>
    </submittedName>
</protein>
<keyword evidence="3" id="KW-1185">Reference proteome</keyword>
<dbReference type="SUPFAM" id="SSF51735">
    <property type="entry name" value="NAD(P)-binding Rossmann-fold domains"/>
    <property type="match status" value="1"/>
</dbReference>
<dbReference type="RefSeq" id="WP_125248034.1">
    <property type="nucleotide sequence ID" value="NZ_RSEB01000003.1"/>
</dbReference>
<gene>
    <name evidence="2" type="ORF">EIW28_12525</name>
</gene>
<dbReference type="InterPro" id="IPR002347">
    <property type="entry name" value="SDR_fam"/>
</dbReference>
<dbReference type="PRINTS" id="PR00081">
    <property type="entry name" value="GDHRDH"/>
</dbReference>
<evidence type="ECO:0000256" key="1">
    <source>
        <dbReference type="ARBA" id="ARBA00006484"/>
    </source>
</evidence>
<evidence type="ECO:0000313" key="2">
    <source>
        <dbReference type="EMBL" id="RRR99523.1"/>
    </source>
</evidence>
<evidence type="ECO:0000313" key="3">
    <source>
        <dbReference type="Proteomes" id="UP000277256"/>
    </source>
</evidence>
<name>A0A426UY82_9ACTN</name>
<accession>A0A426UY82</accession>
<reference evidence="2 3" key="1">
    <citation type="submission" date="2018-12" db="EMBL/GenBank/DDBJ databases">
        <title>Glycomyces sp. YIM 121974 draft genome.</title>
        <authorList>
            <person name="Li Q."/>
        </authorList>
    </citation>
    <scope>NUCLEOTIDE SEQUENCE [LARGE SCALE GENOMIC DNA]</scope>
    <source>
        <strain evidence="2 3">YIM 121974</strain>
    </source>
</reference>
<dbReference type="InterPro" id="IPR036291">
    <property type="entry name" value="NAD(P)-bd_dom_sf"/>
</dbReference>
<dbReference type="Proteomes" id="UP000277256">
    <property type="component" value="Unassembled WGS sequence"/>
</dbReference>
<dbReference type="Gene3D" id="3.40.50.720">
    <property type="entry name" value="NAD(P)-binding Rossmann-like Domain"/>
    <property type="match status" value="1"/>
</dbReference>
<sequence>MSTPQHPEVALVSGATGGVGGAVSARLARDGAHVVMLGRDQARLDAARERLAAGLAPEAAERLSTRRLDINDTADTDAGVAAVLAERGRIDILVHAAGDGPVGPLAQATDAAWEATVNGKLLGAMRLTRAVAPGMAARGAGRIVFVNGVFRLEPSPLLVVNAVVNAGLGGLAKAVSKDLGPKGIRVNTVDPGATDTGLWTEILDDMGALLDLPPDDLQKEVLAGVPLGRLVDPAEVAAAVAYLVSAEAAMVNGAFLTVDGGARASG</sequence>
<dbReference type="PANTHER" id="PTHR42879">
    <property type="entry name" value="3-OXOACYL-(ACYL-CARRIER-PROTEIN) REDUCTASE"/>
    <property type="match status" value="1"/>
</dbReference>
<organism evidence="2 3">
    <name type="scientific">Glycomyces terrestris</name>
    <dbReference type="NCBI Taxonomy" id="2493553"/>
    <lineage>
        <taxon>Bacteria</taxon>
        <taxon>Bacillati</taxon>
        <taxon>Actinomycetota</taxon>
        <taxon>Actinomycetes</taxon>
        <taxon>Glycomycetales</taxon>
        <taxon>Glycomycetaceae</taxon>
        <taxon>Glycomyces</taxon>
    </lineage>
</organism>
<dbReference type="AlphaFoldDB" id="A0A426UY82"/>
<dbReference type="InterPro" id="IPR050259">
    <property type="entry name" value="SDR"/>
</dbReference>
<dbReference type="EMBL" id="RSEB01000003">
    <property type="protein sequence ID" value="RRR99523.1"/>
    <property type="molecule type" value="Genomic_DNA"/>
</dbReference>